<proteinExistence type="predicted"/>
<keyword evidence="2" id="KW-1133">Transmembrane helix</keyword>
<feature type="transmembrane region" description="Helical" evidence="2">
    <location>
        <begin position="14"/>
        <end position="39"/>
    </location>
</feature>
<keyword evidence="4" id="KW-1185">Reference proteome</keyword>
<accession>A0AAE0IK12</accession>
<evidence type="ECO:0000256" key="1">
    <source>
        <dbReference type="SAM" id="MobiDB-lite"/>
    </source>
</evidence>
<gene>
    <name evidence="3" type="ORF">B0H66DRAFT_600447</name>
</gene>
<reference evidence="3" key="1">
    <citation type="journal article" date="2023" name="Mol. Phylogenet. Evol.">
        <title>Genome-scale phylogeny and comparative genomics of the fungal order Sordariales.</title>
        <authorList>
            <person name="Hensen N."/>
            <person name="Bonometti L."/>
            <person name="Westerberg I."/>
            <person name="Brannstrom I.O."/>
            <person name="Guillou S."/>
            <person name="Cros-Aarteil S."/>
            <person name="Calhoun S."/>
            <person name="Haridas S."/>
            <person name="Kuo A."/>
            <person name="Mondo S."/>
            <person name="Pangilinan J."/>
            <person name="Riley R."/>
            <person name="LaButti K."/>
            <person name="Andreopoulos B."/>
            <person name="Lipzen A."/>
            <person name="Chen C."/>
            <person name="Yan M."/>
            <person name="Daum C."/>
            <person name="Ng V."/>
            <person name="Clum A."/>
            <person name="Steindorff A."/>
            <person name="Ohm R.A."/>
            <person name="Martin F."/>
            <person name="Silar P."/>
            <person name="Natvig D.O."/>
            <person name="Lalanne C."/>
            <person name="Gautier V."/>
            <person name="Ament-Velasquez S.L."/>
            <person name="Kruys A."/>
            <person name="Hutchinson M.I."/>
            <person name="Powell A.J."/>
            <person name="Barry K."/>
            <person name="Miller A.N."/>
            <person name="Grigoriev I.V."/>
            <person name="Debuchy R."/>
            <person name="Gladieux P."/>
            <person name="Hiltunen Thoren M."/>
            <person name="Johannesson H."/>
        </authorList>
    </citation>
    <scope>NUCLEOTIDE SEQUENCE</scope>
    <source>
        <strain evidence="3">CBS 118394</strain>
    </source>
</reference>
<evidence type="ECO:0000313" key="3">
    <source>
        <dbReference type="EMBL" id="KAK3326318.1"/>
    </source>
</evidence>
<protein>
    <submittedName>
        <fullName evidence="3">Uncharacterized protein</fullName>
    </submittedName>
</protein>
<feature type="region of interest" description="Disordered" evidence="1">
    <location>
        <begin position="47"/>
        <end position="97"/>
    </location>
</feature>
<reference evidence="3" key="2">
    <citation type="submission" date="2023-06" db="EMBL/GenBank/DDBJ databases">
        <authorList>
            <consortium name="Lawrence Berkeley National Laboratory"/>
            <person name="Haridas S."/>
            <person name="Hensen N."/>
            <person name="Bonometti L."/>
            <person name="Westerberg I."/>
            <person name="Brannstrom I.O."/>
            <person name="Guillou S."/>
            <person name="Cros-Aarteil S."/>
            <person name="Calhoun S."/>
            <person name="Kuo A."/>
            <person name="Mondo S."/>
            <person name="Pangilinan J."/>
            <person name="Riley R."/>
            <person name="Labutti K."/>
            <person name="Andreopoulos B."/>
            <person name="Lipzen A."/>
            <person name="Chen C."/>
            <person name="Yanf M."/>
            <person name="Daum C."/>
            <person name="Ng V."/>
            <person name="Clum A."/>
            <person name="Steindorff A."/>
            <person name="Ohm R."/>
            <person name="Martin F."/>
            <person name="Silar P."/>
            <person name="Natvig D."/>
            <person name="Lalanne C."/>
            <person name="Gautier V."/>
            <person name="Ament-Velasquez S.L."/>
            <person name="Kruys A."/>
            <person name="Hutchinson M.I."/>
            <person name="Powell A.J."/>
            <person name="Barry K."/>
            <person name="Miller A.N."/>
            <person name="Grigoriev I.V."/>
            <person name="Debuchy R."/>
            <person name="Gladieux P."/>
            <person name="Thoren M.H."/>
            <person name="Johannesson H."/>
        </authorList>
    </citation>
    <scope>NUCLEOTIDE SEQUENCE</scope>
    <source>
        <strain evidence="3">CBS 118394</strain>
    </source>
</reference>
<name>A0AAE0IK12_9PEZI</name>
<dbReference type="Proteomes" id="UP001283341">
    <property type="component" value="Unassembled WGS sequence"/>
</dbReference>
<dbReference type="EMBL" id="JAUEDM010000002">
    <property type="protein sequence ID" value="KAK3326318.1"/>
    <property type="molecule type" value="Genomic_DNA"/>
</dbReference>
<dbReference type="AlphaFoldDB" id="A0AAE0IK12"/>
<organism evidence="3 4">
    <name type="scientific">Apodospora peruviana</name>
    <dbReference type="NCBI Taxonomy" id="516989"/>
    <lineage>
        <taxon>Eukaryota</taxon>
        <taxon>Fungi</taxon>
        <taxon>Dikarya</taxon>
        <taxon>Ascomycota</taxon>
        <taxon>Pezizomycotina</taxon>
        <taxon>Sordariomycetes</taxon>
        <taxon>Sordariomycetidae</taxon>
        <taxon>Sordariales</taxon>
        <taxon>Lasiosphaeriaceae</taxon>
        <taxon>Apodospora</taxon>
    </lineage>
</organism>
<comment type="caution">
    <text evidence="3">The sequence shown here is derived from an EMBL/GenBank/DDBJ whole genome shotgun (WGS) entry which is preliminary data.</text>
</comment>
<keyword evidence="2" id="KW-0812">Transmembrane</keyword>
<evidence type="ECO:0000313" key="4">
    <source>
        <dbReference type="Proteomes" id="UP001283341"/>
    </source>
</evidence>
<keyword evidence="2" id="KW-0472">Membrane</keyword>
<sequence length="97" mass="10162">MAGGFGDLQSGTKVGVIVLIVALSLCFLFGVCAIGCRVVQVSRRRNRPPAVVNAEDGLGGNTATPSMELNDHSRRSSGQQQHGVTATEEQKPPVVES</sequence>
<evidence type="ECO:0000256" key="2">
    <source>
        <dbReference type="SAM" id="Phobius"/>
    </source>
</evidence>